<name>A0A9N9PK57_9GLOM</name>
<reference evidence="1" key="1">
    <citation type="submission" date="2021-06" db="EMBL/GenBank/DDBJ databases">
        <authorList>
            <person name="Kallberg Y."/>
            <person name="Tangrot J."/>
            <person name="Rosling A."/>
        </authorList>
    </citation>
    <scope>NUCLEOTIDE SEQUENCE</scope>
    <source>
        <strain evidence="1">MA453B</strain>
    </source>
</reference>
<gene>
    <name evidence="1" type="ORF">DERYTH_LOCUS28468</name>
</gene>
<comment type="caution">
    <text evidence="1">The sequence shown here is derived from an EMBL/GenBank/DDBJ whole genome shotgun (WGS) entry which is preliminary data.</text>
</comment>
<keyword evidence="2" id="KW-1185">Reference proteome</keyword>
<dbReference type="OrthoDB" id="10421557at2759"/>
<sequence>SEDHVTSRIEYIESSSQAYIPPGLKAISDKKMSTLDTSQAR</sequence>
<dbReference type="Proteomes" id="UP000789405">
    <property type="component" value="Unassembled WGS sequence"/>
</dbReference>
<accession>A0A9N9PK57</accession>
<evidence type="ECO:0000313" key="2">
    <source>
        <dbReference type="Proteomes" id="UP000789405"/>
    </source>
</evidence>
<dbReference type="EMBL" id="CAJVPY010071190">
    <property type="protein sequence ID" value="CAG8828316.1"/>
    <property type="molecule type" value="Genomic_DNA"/>
</dbReference>
<dbReference type="AlphaFoldDB" id="A0A9N9PK57"/>
<evidence type="ECO:0000313" key="1">
    <source>
        <dbReference type="EMBL" id="CAG8828316.1"/>
    </source>
</evidence>
<protein>
    <submittedName>
        <fullName evidence="1">28040_t:CDS:1</fullName>
    </submittedName>
</protein>
<proteinExistence type="predicted"/>
<feature type="non-terminal residue" evidence="1">
    <location>
        <position position="1"/>
    </location>
</feature>
<organism evidence="1 2">
    <name type="scientific">Dentiscutata erythropus</name>
    <dbReference type="NCBI Taxonomy" id="1348616"/>
    <lineage>
        <taxon>Eukaryota</taxon>
        <taxon>Fungi</taxon>
        <taxon>Fungi incertae sedis</taxon>
        <taxon>Mucoromycota</taxon>
        <taxon>Glomeromycotina</taxon>
        <taxon>Glomeromycetes</taxon>
        <taxon>Diversisporales</taxon>
        <taxon>Gigasporaceae</taxon>
        <taxon>Dentiscutata</taxon>
    </lineage>
</organism>
<feature type="non-terminal residue" evidence="1">
    <location>
        <position position="41"/>
    </location>
</feature>